<dbReference type="InParanoid" id="A0A068UCU9"/>
<keyword evidence="3" id="KW-1185">Reference proteome</keyword>
<dbReference type="Proteomes" id="UP000295252">
    <property type="component" value="Chromosome III"/>
</dbReference>
<evidence type="ECO:0000256" key="1">
    <source>
        <dbReference type="SAM" id="Phobius"/>
    </source>
</evidence>
<evidence type="ECO:0000313" key="3">
    <source>
        <dbReference type="Proteomes" id="UP000295252"/>
    </source>
</evidence>
<keyword evidence="1" id="KW-1133">Transmembrane helix</keyword>
<keyword evidence="1" id="KW-0812">Transmembrane</keyword>
<keyword evidence="1" id="KW-0472">Membrane</keyword>
<gene>
    <name evidence="2" type="ORF">GSCOC_T00020530001</name>
</gene>
<accession>A0A068UCU9</accession>
<dbReference type="EMBL" id="HG739100">
    <property type="protein sequence ID" value="CDP05468.1"/>
    <property type="molecule type" value="Genomic_DNA"/>
</dbReference>
<organism evidence="2 3">
    <name type="scientific">Coffea canephora</name>
    <name type="common">Robusta coffee</name>
    <dbReference type="NCBI Taxonomy" id="49390"/>
    <lineage>
        <taxon>Eukaryota</taxon>
        <taxon>Viridiplantae</taxon>
        <taxon>Streptophyta</taxon>
        <taxon>Embryophyta</taxon>
        <taxon>Tracheophyta</taxon>
        <taxon>Spermatophyta</taxon>
        <taxon>Magnoliopsida</taxon>
        <taxon>eudicotyledons</taxon>
        <taxon>Gunneridae</taxon>
        <taxon>Pentapetalae</taxon>
        <taxon>asterids</taxon>
        <taxon>lamiids</taxon>
        <taxon>Gentianales</taxon>
        <taxon>Rubiaceae</taxon>
        <taxon>Ixoroideae</taxon>
        <taxon>Gardenieae complex</taxon>
        <taxon>Bertiereae - Coffeeae clade</taxon>
        <taxon>Coffeeae</taxon>
        <taxon>Coffea</taxon>
    </lineage>
</organism>
<protein>
    <submittedName>
        <fullName evidence="2">Uncharacterized protein</fullName>
    </submittedName>
</protein>
<reference evidence="3" key="1">
    <citation type="journal article" date="2014" name="Science">
        <title>The coffee genome provides insight into the convergent evolution of caffeine biosynthesis.</title>
        <authorList>
            <person name="Denoeud F."/>
            <person name="Carretero-Paulet L."/>
            <person name="Dereeper A."/>
            <person name="Droc G."/>
            <person name="Guyot R."/>
            <person name="Pietrella M."/>
            <person name="Zheng C."/>
            <person name="Alberti A."/>
            <person name="Anthony F."/>
            <person name="Aprea G."/>
            <person name="Aury J.M."/>
            <person name="Bento P."/>
            <person name="Bernard M."/>
            <person name="Bocs S."/>
            <person name="Campa C."/>
            <person name="Cenci A."/>
            <person name="Combes M.C."/>
            <person name="Crouzillat D."/>
            <person name="Da Silva C."/>
            <person name="Daddiego L."/>
            <person name="De Bellis F."/>
            <person name="Dussert S."/>
            <person name="Garsmeur O."/>
            <person name="Gayraud T."/>
            <person name="Guignon V."/>
            <person name="Jahn K."/>
            <person name="Jamilloux V."/>
            <person name="Joet T."/>
            <person name="Labadie K."/>
            <person name="Lan T."/>
            <person name="Leclercq J."/>
            <person name="Lepelley M."/>
            <person name="Leroy T."/>
            <person name="Li L.T."/>
            <person name="Librado P."/>
            <person name="Lopez L."/>
            <person name="Munoz A."/>
            <person name="Noel B."/>
            <person name="Pallavicini A."/>
            <person name="Perrotta G."/>
            <person name="Poncet V."/>
            <person name="Pot D."/>
            <person name="Priyono X."/>
            <person name="Rigoreau M."/>
            <person name="Rouard M."/>
            <person name="Rozas J."/>
            <person name="Tranchant-Dubreuil C."/>
            <person name="VanBuren R."/>
            <person name="Zhang Q."/>
            <person name="Andrade A.C."/>
            <person name="Argout X."/>
            <person name="Bertrand B."/>
            <person name="de Kochko A."/>
            <person name="Graziosi G."/>
            <person name="Henry R.J."/>
            <person name="Jayarama X."/>
            <person name="Ming R."/>
            <person name="Nagai C."/>
            <person name="Rounsley S."/>
            <person name="Sankoff D."/>
            <person name="Giuliano G."/>
            <person name="Albert V.A."/>
            <person name="Wincker P."/>
            <person name="Lashermes P."/>
        </authorList>
    </citation>
    <scope>NUCLEOTIDE SEQUENCE [LARGE SCALE GENOMIC DNA]</scope>
    <source>
        <strain evidence="3">cv. DH200-94</strain>
    </source>
</reference>
<name>A0A068UCU9_COFCA</name>
<evidence type="ECO:0000313" key="2">
    <source>
        <dbReference type="EMBL" id="CDP05468.1"/>
    </source>
</evidence>
<sequence length="83" mass="9228">MKVHHFFSLGLMQIVCFLSLLFTETLFVSHPLRSFGRKEGGFLDFGGGLGSAIMFALSFWILINGEKCPKIAMLLFSLKLASL</sequence>
<feature type="transmembrane region" description="Helical" evidence="1">
    <location>
        <begin position="41"/>
        <end position="63"/>
    </location>
</feature>
<feature type="transmembrane region" description="Helical" evidence="1">
    <location>
        <begin position="6"/>
        <end position="29"/>
    </location>
</feature>
<dbReference type="AlphaFoldDB" id="A0A068UCU9"/>
<dbReference type="Gramene" id="CDP05468">
    <property type="protein sequence ID" value="CDP05468"/>
    <property type="gene ID" value="GSCOC_T00020530001"/>
</dbReference>
<proteinExistence type="predicted"/>